<dbReference type="EMBL" id="CZBI01000005">
    <property type="protein sequence ID" value="CUQ33757.1"/>
    <property type="molecule type" value="Genomic_DNA"/>
</dbReference>
<feature type="compositionally biased region" description="Basic residues" evidence="1">
    <location>
        <begin position="403"/>
        <end position="415"/>
    </location>
</feature>
<name>A0A174VMX9_BACT4</name>
<feature type="domain" description="MobA/VirD2-like nuclease" evidence="2">
    <location>
        <begin position="36"/>
        <end position="151"/>
    </location>
</feature>
<dbReference type="NCBIfam" id="NF041325">
    <property type="entry name" value="Bacteroid_MobB"/>
    <property type="match status" value="1"/>
</dbReference>
<gene>
    <name evidence="3" type="ORF">ERS852557_03689</name>
</gene>
<reference evidence="3 4" key="1">
    <citation type="submission" date="2015-09" db="EMBL/GenBank/DDBJ databases">
        <authorList>
            <consortium name="Pathogen Informatics"/>
        </authorList>
    </citation>
    <scope>NUCLEOTIDE SEQUENCE [LARGE SCALE GENOMIC DNA]</scope>
    <source>
        <strain evidence="3 4">2789STDY5834945</strain>
    </source>
</reference>
<evidence type="ECO:0000313" key="4">
    <source>
        <dbReference type="Proteomes" id="UP000095541"/>
    </source>
</evidence>
<protein>
    <submittedName>
        <fullName evidence="3">Relaxase/mobilization nuclease</fullName>
    </submittedName>
</protein>
<feature type="region of interest" description="Disordered" evidence="1">
    <location>
        <begin position="391"/>
        <end position="415"/>
    </location>
</feature>
<dbReference type="InterPro" id="IPR005094">
    <property type="entry name" value="Endonuclease_MobA/VirD2"/>
</dbReference>
<evidence type="ECO:0000256" key="1">
    <source>
        <dbReference type="SAM" id="MobiDB-lite"/>
    </source>
</evidence>
<dbReference type="Proteomes" id="UP000095541">
    <property type="component" value="Unassembled WGS sequence"/>
</dbReference>
<organism evidence="3 4">
    <name type="scientific">Bacteroides thetaiotaomicron</name>
    <dbReference type="NCBI Taxonomy" id="818"/>
    <lineage>
        <taxon>Bacteria</taxon>
        <taxon>Pseudomonadati</taxon>
        <taxon>Bacteroidota</taxon>
        <taxon>Bacteroidia</taxon>
        <taxon>Bacteroidales</taxon>
        <taxon>Bacteroidaceae</taxon>
        <taxon>Bacteroides</taxon>
    </lineage>
</organism>
<accession>A0A174VMX9</accession>
<proteinExistence type="predicted"/>
<evidence type="ECO:0000259" key="2">
    <source>
        <dbReference type="Pfam" id="PF03432"/>
    </source>
</evidence>
<evidence type="ECO:0000313" key="3">
    <source>
        <dbReference type="EMBL" id="CUQ33757.1"/>
    </source>
</evidence>
<dbReference type="Pfam" id="PF03432">
    <property type="entry name" value="Relaxase"/>
    <property type="match status" value="1"/>
</dbReference>
<dbReference type="AlphaFoldDB" id="A0A174VMX9"/>
<dbReference type="RefSeq" id="WP_055220728.1">
    <property type="nucleotide sequence ID" value="NZ_CZBI01000005.1"/>
</dbReference>
<sequence length="415" mass="47185">MVAKITVGTSLYGALAYNGMKVNEGEGKLLAVNKVFDDGSGRVDIARAEQDFKRYMPENVRTRNKVIHISLNPHPDDRLTDMEMEQLAREYLEKLGYGDQPYLIFKHEDINRHHLHIVSVNVDEHGRRLNKDFIHRRSKRITTELEKKYGLYPADRRQHRHDNPLRKVDVSQGDVKRQVANTAKAVMATYKFQTMGEYRALLSLYNVTVEEARGNVDGREYHGLVYSATDNAGNKVSNPFKASRIGKSVGYEAVRRRFEYSKAHIRDKRPADMTRKTVAAALARTYRKEEFIDLLRAKGVDVVFRHTDEGRIYGATFIDHRTGCVLNGSRLGREFSANALQEHFTLPYAGTPPIPFTITEDTPQADIRSYEEHNEGHSTGLGLLGGDASGAQAQEAAFERDLKRRKKKRRKGLGL</sequence>